<reference evidence="1" key="1">
    <citation type="journal article" date="2020" name="New Phytol.">
        <title>Comparative genomics reveals dynamic genome evolution in host specialist ectomycorrhizal fungi.</title>
        <authorList>
            <person name="Lofgren L.A."/>
            <person name="Nguyen N.H."/>
            <person name="Vilgalys R."/>
            <person name="Ruytinx J."/>
            <person name="Liao H.L."/>
            <person name="Branco S."/>
            <person name="Kuo A."/>
            <person name="LaButti K."/>
            <person name="Lipzen A."/>
            <person name="Andreopoulos W."/>
            <person name="Pangilinan J."/>
            <person name="Riley R."/>
            <person name="Hundley H."/>
            <person name="Na H."/>
            <person name="Barry K."/>
            <person name="Grigoriev I.V."/>
            <person name="Stajich J.E."/>
            <person name="Kennedy P.G."/>
        </authorList>
    </citation>
    <scope>NUCLEOTIDE SEQUENCE</scope>
    <source>
        <strain evidence="1">FC203</strain>
    </source>
</reference>
<accession>A0AAD4E1D1</accession>
<comment type="caution">
    <text evidence="1">The sequence shown here is derived from an EMBL/GenBank/DDBJ whole genome shotgun (WGS) entry which is preliminary data.</text>
</comment>
<organism evidence="1 2">
    <name type="scientific">Suillus fuscotomentosus</name>
    <dbReference type="NCBI Taxonomy" id="1912939"/>
    <lineage>
        <taxon>Eukaryota</taxon>
        <taxon>Fungi</taxon>
        <taxon>Dikarya</taxon>
        <taxon>Basidiomycota</taxon>
        <taxon>Agaricomycotina</taxon>
        <taxon>Agaricomycetes</taxon>
        <taxon>Agaricomycetidae</taxon>
        <taxon>Boletales</taxon>
        <taxon>Suillineae</taxon>
        <taxon>Suillaceae</taxon>
        <taxon>Suillus</taxon>
    </lineage>
</organism>
<dbReference type="Proteomes" id="UP001195769">
    <property type="component" value="Unassembled WGS sequence"/>
</dbReference>
<proteinExistence type="predicted"/>
<gene>
    <name evidence="1" type="ORF">F5891DRAFT_923198</name>
</gene>
<dbReference type="GeneID" id="64668121"/>
<dbReference type="EMBL" id="JABBWK010000042">
    <property type="protein sequence ID" value="KAG1897940.1"/>
    <property type="molecule type" value="Genomic_DNA"/>
</dbReference>
<protein>
    <submittedName>
        <fullName evidence="1">Uncharacterized protein</fullName>
    </submittedName>
</protein>
<evidence type="ECO:0000313" key="2">
    <source>
        <dbReference type="Proteomes" id="UP001195769"/>
    </source>
</evidence>
<sequence>MNYTNYERNIVEHRSFALVGWPLGGPVRNPSKVGGRSGVESLLRALHDGSCHWVKLTDTELYARMKDNRARAARGEPVYVARKGKNMASLK</sequence>
<evidence type="ECO:0000313" key="1">
    <source>
        <dbReference type="EMBL" id="KAG1897940.1"/>
    </source>
</evidence>
<dbReference type="RefSeq" id="XP_041223516.1">
    <property type="nucleotide sequence ID" value="XM_041373823.1"/>
</dbReference>
<keyword evidence="2" id="KW-1185">Reference proteome</keyword>
<feature type="non-terminal residue" evidence="1">
    <location>
        <position position="91"/>
    </location>
</feature>
<dbReference type="AlphaFoldDB" id="A0AAD4E1D1"/>
<name>A0AAD4E1D1_9AGAM</name>